<organism evidence="2 3">
    <name type="scientific">Microbulbifer elongatus</name>
    <dbReference type="NCBI Taxonomy" id="86173"/>
    <lineage>
        <taxon>Bacteria</taxon>
        <taxon>Pseudomonadati</taxon>
        <taxon>Pseudomonadota</taxon>
        <taxon>Gammaproteobacteria</taxon>
        <taxon>Cellvibrionales</taxon>
        <taxon>Microbulbiferaceae</taxon>
        <taxon>Microbulbifer</taxon>
    </lineage>
</organism>
<dbReference type="NCBIfam" id="NF003501">
    <property type="entry name" value="PRK05170.1-5"/>
    <property type="match status" value="1"/>
</dbReference>
<keyword evidence="3" id="KW-1185">Reference proteome</keyword>
<accession>A0ABT1NYP8</accession>
<dbReference type="EMBL" id="JACASI010000011">
    <property type="protein sequence ID" value="MCQ3828407.1"/>
    <property type="molecule type" value="Genomic_DNA"/>
</dbReference>
<gene>
    <name evidence="2" type="ORF">HXX02_03015</name>
</gene>
<dbReference type="RefSeq" id="WP_255873251.1">
    <property type="nucleotide sequence ID" value="NZ_JACASI010000011.1"/>
</dbReference>
<name>A0ABT1NYP8_9GAMM</name>
<dbReference type="PIRSF" id="PIRSF006173">
    <property type="entry name" value="UCP006173"/>
    <property type="match status" value="1"/>
</dbReference>
<evidence type="ECO:0000313" key="3">
    <source>
        <dbReference type="Proteomes" id="UP001205566"/>
    </source>
</evidence>
<reference evidence="2" key="1">
    <citation type="thesis" date="2020" institute="Technische Universitat Dresden" country="Dresden, Germany">
        <title>The Agarolytic System of Microbulbifer elongatus PORT2, Isolated from Batu Karas, Pangandaran West Java Indonesia.</title>
        <authorList>
            <person name="Anggraeni S.R."/>
        </authorList>
    </citation>
    <scope>NUCLEOTIDE SEQUENCE</scope>
    <source>
        <strain evidence="2">PORT2</strain>
    </source>
</reference>
<comment type="similarity">
    <text evidence="1">Belongs to the UPF0260 family.</text>
</comment>
<dbReference type="NCBIfam" id="NF003507">
    <property type="entry name" value="PRK05170.2-5"/>
    <property type="match status" value="1"/>
</dbReference>
<dbReference type="InterPro" id="IPR005358">
    <property type="entry name" value="Puta_zinc/iron-chelating_dom"/>
</dbReference>
<sequence>MVSQRPFWQRKTLQEMTPQEWESLCDGCGRCCLHRLEDEDSGEVATTCIACKLLDTQSCQCKDYPNRKQHVPDCIQLTPQGAQDFTWLPATCAYRILAAGGALPEWHPLVSGNPESVHRAGISVRGQVISETEVHLDDYEEHIVVWSGDEQG</sequence>
<dbReference type="InterPro" id="IPR008228">
    <property type="entry name" value="UCP006173"/>
</dbReference>
<dbReference type="Proteomes" id="UP001205566">
    <property type="component" value="Unassembled WGS sequence"/>
</dbReference>
<comment type="caution">
    <text evidence="2">The sequence shown here is derived from an EMBL/GenBank/DDBJ whole genome shotgun (WGS) entry which is preliminary data.</text>
</comment>
<evidence type="ECO:0000256" key="1">
    <source>
        <dbReference type="HAMAP-Rule" id="MF_00676"/>
    </source>
</evidence>
<dbReference type="PANTHER" id="PTHR37421">
    <property type="entry name" value="UPF0260 PROTEIN YCGN"/>
    <property type="match status" value="1"/>
</dbReference>
<proteinExistence type="inferred from homology"/>
<protein>
    <recommendedName>
        <fullName evidence="1">UPF0260 protein HXX02_03015</fullName>
    </recommendedName>
</protein>
<evidence type="ECO:0000313" key="2">
    <source>
        <dbReference type="EMBL" id="MCQ3828407.1"/>
    </source>
</evidence>
<dbReference type="HAMAP" id="MF_00676">
    <property type="entry name" value="UPF0260"/>
    <property type="match status" value="1"/>
</dbReference>
<dbReference type="PANTHER" id="PTHR37421:SF1">
    <property type="entry name" value="UPF0260 PROTEIN YCGN"/>
    <property type="match status" value="1"/>
</dbReference>
<dbReference type="Pfam" id="PF03692">
    <property type="entry name" value="CxxCxxCC"/>
    <property type="match status" value="1"/>
</dbReference>